<feature type="compositionally biased region" description="Low complexity" evidence="1">
    <location>
        <begin position="139"/>
        <end position="151"/>
    </location>
</feature>
<sequence>MAVYKLKALVSILAFCAPLVAATGTNGESALCISAHTETEAPYTHEYGAAISDGTVIHSMTVCSVVHETKCTDTTSVGGETMQPPSAATAASSVPVGEQTTYHDQGVSSDTVGVPAPSVPLVSTTITPVAPGASESNYAPPAGASDSAASGEQGSVSAANPPGGTVPSAGGEGVPLPSLVSTVDGSGNPTILTTYPSEPSAAVSNTATATVTDLETAYESTVSGTATGTDAEETDDLTPTGTPTVTASAAAKILTPGAILGFTGILFAVIF</sequence>
<feature type="compositionally biased region" description="Low complexity" evidence="1">
    <location>
        <begin position="84"/>
        <end position="96"/>
    </location>
</feature>
<gene>
    <name evidence="3" type="ORF">FLONG3_1941</name>
</gene>
<dbReference type="AlphaFoldDB" id="A0A395T671"/>
<reference evidence="3 4" key="1">
    <citation type="journal article" date="2018" name="PLoS Pathog.">
        <title>Evolution of structural diversity of trichothecenes, a family of toxins produced by plant pathogenic and entomopathogenic fungi.</title>
        <authorList>
            <person name="Proctor R.H."/>
            <person name="McCormick S.P."/>
            <person name="Kim H.S."/>
            <person name="Cardoza R.E."/>
            <person name="Stanley A.M."/>
            <person name="Lindo L."/>
            <person name="Kelly A."/>
            <person name="Brown D.W."/>
            <person name="Lee T."/>
            <person name="Vaughan M.M."/>
            <person name="Alexander N.J."/>
            <person name="Busman M."/>
            <person name="Gutierrez S."/>
        </authorList>
    </citation>
    <scope>NUCLEOTIDE SEQUENCE [LARGE SCALE GENOMIC DNA]</scope>
    <source>
        <strain evidence="3 4">NRRL 20695</strain>
    </source>
</reference>
<dbReference type="OrthoDB" id="5103851at2759"/>
<name>A0A395T671_9HYPO</name>
<proteinExistence type="predicted"/>
<feature type="region of interest" description="Disordered" evidence="1">
    <location>
        <begin position="132"/>
        <end position="203"/>
    </location>
</feature>
<organism evidence="3 4">
    <name type="scientific">Fusarium longipes</name>
    <dbReference type="NCBI Taxonomy" id="694270"/>
    <lineage>
        <taxon>Eukaryota</taxon>
        <taxon>Fungi</taxon>
        <taxon>Dikarya</taxon>
        <taxon>Ascomycota</taxon>
        <taxon>Pezizomycotina</taxon>
        <taxon>Sordariomycetes</taxon>
        <taxon>Hypocreomycetidae</taxon>
        <taxon>Hypocreales</taxon>
        <taxon>Nectriaceae</taxon>
        <taxon>Fusarium</taxon>
    </lineage>
</organism>
<feature type="region of interest" description="Disordered" evidence="1">
    <location>
        <begin position="216"/>
        <end position="240"/>
    </location>
</feature>
<accession>A0A395T671</accession>
<protein>
    <submittedName>
        <fullName evidence="3">Uncharacterized protein</fullName>
    </submittedName>
</protein>
<feature type="compositionally biased region" description="Polar residues" evidence="1">
    <location>
        <begin position="98"/>
        <end position="111"/>
    </location>
</feature>
<keyword evidence="2" id="KW-0732">Signal</keyword>
<feature type="signal peptide" evidence="2">
    <location>
        <begin position="1"/>
        <end position="22"/>
    </location>
</feature>
<evidence type="ECO:0000256" key="2">
    <source>
        <dbReference type="SAM" id="SignalP"/>
    </source>
</evidence>
<dbReference type="Proteomes" id="UP000266234">
    <property type="component" value="Unassembled WGS sequence"/>
</dbReference>
<feature type="chain" id="PRO_5017468909" evidence="2">
    <location>
        <begin position="23"/>
        <end position="271"/>
    </location>
</feature>
<feature type="region of interest" description="Disordered" evidence="1">
    <location>
        <begin position="75"/>
        <end position="114"/>
    </location>
</feature>
<feature type="compositionally biased region" description="Polar residues" evidence="1">
    <location>
        <begin position="179"/>
        <end position="197"/>
    </location>
</feature>
<comment type="caution">
    <text evidence="3">The sequence shown here is derived from an EMBL/GenBank/DDBJ whole genome shotgun (WGS) entry which is preliminary data.</text>
</comment>
<evidence type="ECO:0000313" key="4">
    <source>
        <dbReference type="Proteomes" id="UP000266234"/>
    </source>
</evidence>
<evidence type="ECO:0000256" key="1">
    <source>
        <dbReference type="SAM" id="MobiDB-lite"/>
    </source>
</evidence>
<evidence type="ECO:0000313" key="3">
    <source>
        <dbReference type="EMBL" id="RGP79997.1"/>
    </source>
</evidence>
<keyword evidence="4" id="KW-1185">Reference proteome</keyword>
<dbReference type="EMBL" id="PXOG01000038">
    <property type="protein sequence ID" value="RGP79997.1"/>
    <property type="molecule type" value="Genomic_DNA"/>
</dbReference>